<evidence type="ECO:0000256" key="1">
    <source>
        <dbReference type="SAM" id="MobiDB-lite"/>
    </source>
</evidence>
<dbReference type="RefSeq" id="WP_258733538.1">
    <property type="nucleotide sequence ID" value="NZ_JANTHZ010000006.1"/>
</dbReference>
<keyword evidence="2" id="KW-1133">Transmembrane helix</keyword>
<keyword evidence="2" id="KW-0472">Membrane</keyword>
<evidence type="ECO:0000313" key="3">
    <source>
        <dbReference type="EMBL" id="MCS0496384.1"/>
    </source>
</evidence>
<protein>
    <submittedName>
        <fullName evidence="3">CbtA family protein</fullName>
    </submittedName>
</protein>
<feature type="transmembrane region" description="Helical" evidence="2">
    <location>
        <begin position="188"/>
        <end position="206"/>
    </location>
</feature>
<organism evidence="3 4">
    <name type="scientific">Ancylobacter mangrovi</name>
    <dbReference type="NCBI Taxonomy" id="2972472"/>
    <lineage>
        <taxon>Bacteria</taxon>
        <taxon>Pseudomonadati</taxon>
        <taxon>Pseudomonadota</taxon>
        <taxon>Alphaproteobacteria</taxon>
        <taxon>Hyphomicrobiales</taxon>
        <taxon>Xanthobacteraceae</taxon>
        <taxon>Ancylobacter</taxon>
    </lineage>
</organism>
<keyword evidence="4" id="KW-1185">Reference proteome</keyword>
<proteinExistence type="predicted"/>
<feature type="compositionally biased region" description="Basic and acidic residues" evidence="1">
    <location>
        <begin position="51"/>
        <end position="63"/>
    </location>
</feature>
<feature type="transmembrane region" description="Helical" evidence="2">
    <location>
        <begin position="218"/>
        <end position="238"/>
    </location>
</feature>
<gene>
    <name evidence="3" type="ORF">NVS89_14865</name>
</gene>
<reference evidence="3" key="1">
    <citation type="submission" date="2022-08" db="EMBL/GenBank/DDBJ databases">
        <authorList>
            <person name="Li F."/>
        </authorList>
    </citation>
    <scope>NUCLEOTIDE SEQUENCE</scope>
    <source>
        <strain evidence="3">MQZ15Z-1</strain>
    </source>
</reference>
<dbReference type="AlphaFoldDB" id="A0A9X2PFE7"/>
<feature type="transmembrane region" description="Helical" evidence="2">
    <location>
        <begin position="96"/>
        <end position="117"/>
    </location>
</feature>
<evidence type="ECO:0000256" key="2">
    <source>
        <dbReference type="SAM" id="Phobius"/>
    </source>
</evidence>
<dbReference type="InterPro" id="IPR012666">
    <property type="entry name" value="CbtA_put"/>
</dbReference>
<feature type="transmembrane region" description="Helical" evidence="2">
    <location>
        <begin position="129"/>
        <end position="146"/>
    </location>
</feature>
<accession>A0A9X2PFE7</accession>
<dbReference type="EMBL" id="JANTHZ010000006">
    <property type="protein sequence ID" value="MCS0496384.1"/>
    <property type="molecule type" value="Genomic_DNA"/>
</dbReference>
<evidence type="ECO:0000313" key="4">
    <source>
        <dbReference type="Proteomes" id="UP001151088"/>
    </source>
</evidence>
<keyword evidence="2" id="KW-0812">Transmembrane</keyword>
<name>A0A9X2PFE7_9HYPH</name>
<comment type="caution">
    <text evidence="3">The sequence shown here is derived from an EMBL/GenBank/DDBJ whole genome shotgun (WGS) entry which is preliminary data.</text>
</comment>
<dbReference type="NCBIfam" id="TIGR02458">
    <property type="entry name" value="CbtA"/>
    <property type="match status" value="1"/>
</dbReference>
<feature type="region of interest" description="Disordered" evidence="1">
    <location>
        <begin position="46"/>
        <end position="66"/>
    </location>
</feature>
<sequence length="262" mass="26914">MSLFRTLLFTAALAGIGTGVVVAGIHMVGTAPLILKAEAYEEAGDAAPAAHTHDAAPHDDATTHEAGAGETAATAVAAHVHDDEGWEPANGFERNGLTFVFMALTGFGFALLLLAASELAGGLKDWRQGIVWGFAGFAVFTIAPQIGLPPELPAMPAADLMARQLWWIGTAAATATGLGLLVFGRSPLLAALGVAVIVVPHAIGAPQPPSYETPIPEALHHSFVVASTVASFVFWVLLGGLCGYLRPRFAAQASAPLAARPA</sequence>
<dbReference type="Proteomes" id="UP001151088">
    <property type="component" value="Unassembled WGS sequence"/>
</dbReference>
<feature type="transmembrane region" description="Helical" evidence="2">
    <location>
        <begin position="166"/>
        <end position="183"/>
    </location>
</feature>
<dbReference type="Pfam" id="PF09490">
    <property type="entry name" value="CbtA"/>
    <property type="match status" value="1"/>
</dbReference>